<protein>
    <submittedName>
        <fullName evidence="2">Uncharacterized protein</fullName>
    </submittedName>
</protein>
<evidence type="ECO:0000313" key="3">
    <source>
        <dbReference type="Proteomes" id="UP001152877"/>
    </source>
</evidence>
<proteinExistence type="predicted"/>
<keyword evidence="1" id="KW-0812">Transmembrane</keyword>
<sequence>MLKKLVRQNWPYVLTSIAGTIMFILKFSQGSWQVGMIWLAATAYWLVKLYQKVSSPKEYSEVMEKL</sequence>
<name>A0A9X4RRN3_STRSU</name>
<reference evidence="2" key="1">
    <citation type="submission" date="2022-07" db="EMBL/GenBank/DDBJ databases">
        <title>Whole Genome Sequencing of Streptococcus suis.</title>
        <authorList>
            <person name="Dai X."/>
            <person name="Huang J."/>
            <person name="Wang L."/>
        </authorList>
    </citation>
    <scope>NUCLEOTIDE SEQUENCE</scope>
    <source>
        <strain evidence="2">HDJ11</strain>
    </source>
</reference>
<dbReference type="AlphaFoldDB" id="A0A9X4RRN3"/>
<keyword evidence="1" id="KW-0472">Membrane</keyword>
<comment type="caution">
    <text evidence="2">The sequence shown here is derived from an EMBL/GenBank/DDBJ whole genome shotgun (WGS) entry which is preliminary data.</text>
</comment>
<keyword evidence="1" id="KW-1133">Transmembrane helix</keyword>
<dbReference type="EMBL" id="JANFMI010000010">
    <property type="protein sequence ID" value="MDG4516150.1"/>
    <property type="molecule type" value="Genomic_DNA"/>
</dbReference>
<dbReference type="Proteomes" id="UP001152877">
    <property type="component" value="Unassembled WGS sequence"/>
</dbReference>
<feature type="transmembrane region" description="Helical" evidence="1">
    <location>
        <begin position="9"/>
        <end position="25"/>
    </location>
</feature>
<evidence type="ECO:0000313" key="2">
    <source>
        <dbReference type="EMBL" id="MDG4516150.1"/>
    </source>
</evidence>
<organism evidence="2 3">
    <name type="scientific">Streptococcus suis</name>
    <dbReference type="NCBI Taxonomy" id="1307"/>
    <lineage>
        <taxon>Bacteria</taxon>
        <taxon>Bacillati</taxon>
        <taxon>Bacillota</taxon>
        <taxon>Bacilli</taxon>
        <taxon>Lactobacillales</taxon>
        <taxon>Streptococcaceae</taxon>
        <taxon>Streptococcus</taxon>
    </lineage>
</organism>
<accession>A0A9X4RRN3</accession>
<evidence type="ECO:0000256" key="1">
    <source>
        <dbReference type="SAM" id="Phobius"/>
    </source>
</evidence>
<gene>
    <name evidence="2" type="ORF">NOL11_04090</name>
</gene>